<reference evidence="2" key="1">
    <citation type="submission" date="2021-03" db="EMBL/GenBank/DDBJ databases">
        <authorList>
            <person name="Tagirdzhanova G."/>
        </authorList>
    </citation>
    <scope>NUCLEOTIDE SEQUENCE</scope>
</reference>
<evidence type="ECO:0000313" key="2">
    <source>
        <dbReference type="EMBL" id="CAF9918769.1"/>
    </source>
</evidence>
<name>A0A8H3F6B2_9LECA</name>
<comment type="caution">
    <text evidence="2">The sequence shown here is derived from an EMBL/GenBank/DDBJ whole genome shotgun (WGS) entry which is preliminary data.</text>
</comment>
<dbReference type="Proteomes" id="UP000664169">
    <property type="component" value="Unassembled WGS sequence"/>
</dbReference>
<feature type="chain" id="PRO_5034848820" evidence="1">
    <location>
        <begin position="18"/>
        <end position="201"/>
    </location>
</feature>
<feature type="signal peptide" evidence="1">
    <location>
        <begin position="1"/>
        <end position="17"/>
    </location>
</feature>
<dbReference type="AlphaFoldDB" id="A0A8H3F6B2"/>
<protein>
    <submittedName>
        <fullName evidence="2">Uncharacterized protein</fullName>
    </submittedName>
</protein>
<keyword evidence="1" id="KW-0732">Signal</keyword>
<evidence type="ECO:0000313" key="3">
    <source>
        <dbReference type="Proteomes" id="UP000664169"/>
    </source>
</evidence>
<proteinExistence type="predicted"/>
<accession>A0A8H3F6B2</accession>
<organism evidence="2 3">
    <name type="scientific">Gomphillus americanus</name>
    <dbReference type="NCBI Taxonomy" id="1940652"/>
    <lineage>
        <taxon>Eukaryota</taxon>
        <taxon>Fungi</taxon>
        <taxon>Dikarya</taxon>
        <taxon>Ascomycota</taxon>
        <taxon>Pezizomycotina</taxon>
        <taxon>Lecanoromycetes</taxon>
        <taxon>OSLEUM clade</taxon>
        <taxon>Ostropomycetidae</taxon>
        <taxon>Ostropales</taxon>
        <taxon>Graphidaceae</taxon>
        <taxon>Gomphilloideae</taxon>
        <taxon>Gomphillus</taxon>
    </lineage>
</organism>
<dbReference type="EMBL" id="CAJPDQ010000013">
    <property type="protein sequence ID" value="CAF9918769.1"/>
    <property type="molecule type" value="Genomic_DNA"/>
</dbReference>
<sequence>MQFSTLLLAAFASAAVAQDQASLSSFISAYSSFLSSLQANPTFLSQVEQGLASDPALIGTLQSIATAIPDPKALTAPPAFFTQLPSSLQPLFSSIFSAEQSLANQYGLLSGSSSVGSALSTPSVSSSISSALSQSLSSPLSSIAGGLSSAASSASTAATGSTTGGSVSSTGSSAGAAAPAATGVAAMGLAAGLIGGIAVLL</sequence>
<keyword evidence="3" id="KW-1185">Reference proteome</keyword>
<evidence type="ECO:0000256" key="1">
    <source>
        <dbReference type="SAM" id="SignalP"/>
    </source>
</evidence>
<gene>
    <name evidence="2" type="ORF">GOMPHAMPRED_001628</name>
</gene>